<reference evidence="2 3" key="1">
    <citation type="journal article" date="2013" name="PLoS Genet.">
        <title>Comparative genome structure, secondary metabolite, and effector coding capacity across Cochliobolus pathogens.</title>
        <authorList>
            <person name="Condon B.J."/>
            <person name="Leng Y."/>
            <person name="Wu D."/>
            <person name="Bushley K.E."/>
            <person name="Ohm R.A."/>
            <person name="Otillar R."/>
            <person name="Martin J."/>
            <person name="Schackwitz W."/>
            <person name="Grimwood J."/>
            <person name="MohdZainudin N."/>
            <person name="Xue C."/>
            <person name="Wang R."/>
            <person name="Manning V.A."/>
            <person name="Dhillon B."/>
            <person name="Tu Z.J."/>
            <person name="Steffenson B.J."/>
            <person name="Salamov A."/>
            <person name="Sun H."/>
            <person name="Lowry S."/>
            <person name="LaButti K."/>
            <person name="Han J."/>
            <person name="Copeland A."/>
            <person name="Lindquist E."/>
            <person name="Barry K."/>
            <person name="Schmutz J."/>
            <person name="Baker S.E."/>
            <person name="Ciuffetti L.M."/>
            <person name="Grigoriev I.V."/>
            <person name="Zhong S."/>
            <person name="Turgeon B.G."/>
        </authorList>
    </citation>
    <scope>NUCLEOTIDE SEQUENCE [LARGE SCALE GENOMIC DNA]</scope>
    <source>
        <strain evidence="2 3">ATCC 44560</strain>
    </source>
</reference>
<dbReference type="GeneID" id="19118144"/>
<dbReference type="Proteomes" id="UP000054032">
    <property type="component" value="Unassembled WGS sequence"/>
</dbReference>
<proteinExistence type="predicted"/>
<accession>W6ZGV4</accession>
<dbReference type="OrthoDB" id="3662865at2759"/>
<sequence length="106" mass="11722">MHLSILAIIFAISAPIVSGNGQIQPGLGCVCMGRASKGQDQANRDRTQITCDHYGGLVVETANFYNRGKFYCAVPNSVTPAIWDQQWCRKYWGATYGYCNERTAPE</sequence>
<dbReference type="AlphaFoldDB" id="W6ZGV4"/>
<feature type="signal peptide" evidence="1">
    <location>
        <begin position="1"/>
        <end position="19"/>
    </location>
</feature>
<dbReference type="HOGENOM" id="CLU_2185586_0_0_1"/>
<dbReference type="EMBL" id="KI964051">
    <property type="protein sequence ID" value="EUC42736.1"/>
    <property type="molecule type" value="Genomic_DNA"/>
</dbReference>
<evidence type="ECO:0000313" key="2">
    <source>
        <dbReference type="EMBL" id="EUC42736.1"/>
    </source>
</evidence>
<name>W6ZGV4_COCMI</name>
<evidence type="ECO:0000256" key="1">
    <source>
        <dbReference type="SAM" id="SignalP"/>
    </source>
</evidence>
<protein>
    <submittedName>
        <fullName evidence="2">Uncharacterized protein</fullName>
    </submittedName>
</protein>
<evidence type="ECO:0000313" key="3">
    <source>
        <dbReference type="Proteomes" id="UP000054032"/>
    </source>
</evidence>
<feature type="chain" id="PRO_5004887044" evidence="1">
    <location>
        <begin position="20"/>
        <end position="106"/>
    </location>
</feature>
<dbReference type="RefSeq" id="XP_007690768.1">
    <property type="nucleotide sequence ID" value="XM_007692578.1"/>
</dbReference>
<gene>
    <name evidence="2" type="ORF">COCMIDRAFT_102731</name>
</gene>
<keyword evidence="3" id="KW-1185">Reference proteome</keyword>
<dbReference type="KEGG" id="bor:COCMIDRAFT_102731"/>
<organism evidence="2 3">
    <name type="scientific">Bipolaris oryzae ATCC 44560</name>
    <dbReference type="NCBI Taxonomy" id="930090"/>
    <lineage>
        <taxon>Eukaryota</taxon>
        <taxon>Fungi</taxon>
        <taxon>Dikarya</taxon>
        <taxon>Ascomycota</taxon>
        <taxon>Pezizomycotina</taxon>
        <taxon>Dothideomycetes</taxon>
        <taxon>Pleosporomycetidae</taxon>
        <taxon>Pleosporales</taxon>
        <taxon>Pleosporineae</taxon>
        <taxon>Pleosporaceae</taxon>
        <taxon>Bipolaris</taxon>
    </lineage>
</organism>
<keyword evidence="1" id="KW-0732">Signal</keyword>